<feature type="compositionally biased region" description="Low complexity" evidence="1">
    <location>
        <begin position="235"/>
        <end position="253"/>
    </location>
</feature>
<dbReference type="KEGG" id="pcon:B0A89_03630"/>
<dbReference type="Proteomes" id="UP000193017">
    <property type="component" value="Chromosome"/>
</dbReference>
<gene>
    <name evidence="2" type="ORF">B0A89_03630</name>
</gene>
<dbReference type="RefSeq" id="WP_085376965.1">
    <property type="nucleotide sequence ID" value="NZ_CP020612.1"/>
</dbReference>
<feature type="compositionally biased region" description="Low complexity" evidence="1">
    <location>
        <begin position="190"/>
        <end position="199"/>
    </location>
</feature>
<feature type="region of interest" description="Disordered" evidence="1">
    <location>
        <begin position="289"/>
        <end position="308"/>
    </location>
</feature>
<dbReference type="STRING" id="1945662.B0A89_03630"/>
<feature type="region of interest" description="Disordered" evidence="1">
    <location>
        <begin position="33"/>
        <end position="78"/>
    </location>
</feature>
<protein>
    <submittedName>
        <fullName evidence="2">Uncharacterized protein</fullName>
    </submittedName>
</protein>
<keyword evidence="3" id="KW-1185">Reference proteome</keyword>
<dbReference type="EMBL" id="CP020612">
    <property type="protein sequence ID" value="ARJ68857.1"/>
    <property type="molecule type" value="Genomic_DNA"/>
</dbReference>
<proteinExistence type="predicted"/>
<evidence type="ECO:0000313" key="2">
    <source>
        <dbReference type="EMBL" id="ARJ68857.1"/>
    </source>
</evidence>
<accession>A0A1W6CVG9</accession>
<organism evidence="2 3">
    <name type="scientific">Paracoccus contaminans</name>
    <dbReference type="NCBI Taxonomy" id="1945662"/>
    <lineage>
        <taxon>Bacteria</taxon>
        <taxon>Pseudomonadati</taxon>
        <taxon>Pseudomonadota</taxon>
        <taxon>Alphaproteobacteria</taxon>
        <taxon>Rhodobacterales</taxon>
        <taxon>Paracoccaceae</taxon>
        <taxon>Paracoccus</taxon>
    </lineage>
</organism>
<feature type="compositionally biased region" description="Low complexity" evidence="1">
    <location>
        <begin position="33"/>
        <end position="67"/>
    </location>
</feature>
<evidence type="ECO:0000256" key="1">
    <source>
        <dbReference type="SAM" id="MobiDB-lite"/>
    </source>
</evidence>
<reference evidence="2 3" key="1">
    <citation type="submission" date="2017-03" db="EMBL/GenBank/DDBJ databases">
        <title>Genome sequence of Paracoccus contaminans isolated from a water microcosm.</title>
        <authorList>
            <person name="Aurass P."/>
            <person name="Karste S."/>
            <person name="Trost E."/>
            <person name="Glaeser S.P."/>
            <person name="Kaempfer P."/>
            <person name="Flieger A."/>
        </authorList>
    </citation>
    <scope>NUCLEOTIDE SEQUENCE [LARGE SCALE GENOMIC DNA]</scope>
    <source>
        <strain evidence="3">RKI 16-01929T\LMG 29738T\CCM 8701T\CIP 111112T</strain>
    </source>
</reference>
<evidence type="ECO:0000313" key="3">
    <source>
        <dbReference type="Proteomes" id="UP000193017"/>
    </source>
</evidence>
<name>A0A1W6CVG9_9RHOB</name>
<dbReference type="AlphaFoldDB" id="A0A1W6CVG9"/>
<feature type="region of interest" description="Disordered" evidence="1">
    <location>
        <begin position="155"/>
        <end position="280"/>
    </location>
</feature>
<sequence length="308" mass="30335">MTDPLRIDRARAPGGDEDMGDVLASIRRLIAQDDGPSGTAAAPAADGTGFPRPAAGMAAPAPAFRDAAGGGAEQPGPLRLERTTGAESAGLVAFPSFGTAPARPAFLPSGTPVTPAAALQTPAAPAGVLPLSPAGTAELTASLAEAVGAAAARMAETARPAAPEEHAMPDDSAEPPFRLRPDALIPAAPPAMHAGPAQALSPRPLTAQPLSPVWGDAGVEAAGDNPAEPAPPPSLASAGGTSAGAAAQSAAPAAAPPAPSGWTMHWGARHPIRPAQRLAAARPLPGPLSCLLARQSVPVTATPKRPRT</sequence>